<proteinExistence type="predicted"/>
<organism evidence="1 2">
    <name type="scientific">Sulfoacidibacillus ferrooxidans</name>
    <dbReference type="NCBI Taxonomy" id="2005001"/>
    <lineage>
        <taxon>Bacteria</taxon>
        <taxon>Bacillati</taxon>
        <taxon>Bacillota</taxon>
        <taxon>Bacilli</taxon>
        <taxon>Bacillales</taxon>
        <taxon>Alicyclobacillaceae</taxon>
        <taxon>Sulfoacidibacillus</taxon>
    </lineage>
</organism>
<evidence type="ECO:0000313" key="2">
    <source>
        <dbReference type="Proteomes" id="UP001139263"/>
    </source>
</evidence>
<sequence>MKLLNSLPTQIGAASVLFVLCLIIPMTTSLAQGIHERKLLSWQGVEHLKTGQMSLVIKYEGDPNLDLPLSSVPKSWFNLSLSSDTAGTTIDSPAILGWLYKQNPGLVEGILGTNGNIASITNIFPHYPVAYTVSFLKQLAKEHINPDQFGGPDVKPGSVPYQQLSDGLLHVDTLADNNTLVQCSPNAIPQELIAISHKNAVDGGVSG</sequence>
<keyword evidence="2" id="KW-1185">Reference proteome</keyword>
<dbReference type="AlphaFoldDB" id="A0A9X2ADK3"/>
<dbReference type="RefSeq" id="WP_241711880.1">
    <property type="nucleotide sequence ID" value="NZ_JALBUF010000001.1"/>
</dbReference>
<gene>
    <name evidence="1" type="ORF">MM817_00535</name>
</gene>
<dbReference type="EMBL" id="JALBUF010000001">
    <property type="protein sequence ID" value="MCI0182276.1"/>
    <property type="molecule type" value="Genomic_DNA"/>
</dbReference>
<name>A0A9X2ADK3_9BACL</name>
<accession>A0A9X2ADK3</accession>
<comment type="caution">
    <text evidence="1">The sequence shown here is derived from an EMBL/GenBank/DDBJ whole genome shotgun (WGS) entry which is preliminary data.</text>
</comment>
<dbReference type="Proteomes" id="UP001139263">
    <property type="component" value="Unassembled WGS sequence"/>
</dbReference>
<reference evidence="1" key="1">
    <citation type="submission" date="2022-03" db="EMBL/GenBank/DDBJ databases">
        <title>Draft Genome Sequence of Firmicute Strain S0AB, a Heterotrophic Iron/Sulfur-Oxidizing Extreme Acidophile.</title>
        <authorList>
            <person name="Vergara E."/>
            <person name="Pakostova E."/>
            <person name="Johnson D.B."/>
            <person name="Holmes D.S."/>
        </authorList>
    </citation>
    <scope>NUCLEOTIDE SEQUENCE</scope>
    <source>
        <strain evidence="1">S0AB</strain>
    </source>
</reference>
<protein>
    <submittedName>
        <fullName evidence="1">Uncharacterized protein</fullName>
    </submittedName>
</protein>
<evidence type="ECO:0000313" key="1">
    <source>
        <dbReference type="EMBL" id="MCI0182276.1"/>
    </source>
</evidence>